<feature type="transmembrane region" description="Helical" evidence="8">
    <location>
        <begin position="159"/>
        <end position="181"/>
    </location>
</feature>
<protein>
    <submittedName>
        <fullName evidence="9">KtrAB potassium uptake system, integral membrane component KtrB</fullName>
    </submittedName>
</protein>
<dbReference type="Pfam" id="PF02386">
    <property type="entry name" value="TrkH"/>
    <property type="match status" value="1"/>
</dbReference>
<dbReference type="AlphaFoldDB" id="A0A3B0URJ0"/>
<organism evidence="9">
    <name type="scientific">hydrothermal vent metagenome</name>
    <dbReference type="NCBI Taxonomy" id="652676"/>
    <lineage>
        <taxon>unclassified sequences</taxon>
        <taxon>metagenomes</taxon>
        <taxon>ecological metagenomes</taxon>
    </lineage>
</organism>
<keyword evidence="7 8" id="KW-0472">Membrane</keyword>
<keyword evidence="2" id="KW-0813">Transport</keyword>
<feature type="transmembrane region" description="Helical" evidence="8">
    <location>
        <begin position="311"/>
        <end position="335"/>
    </location>
</feature>
<keyword evidence="6" id="KW-0406">Ion transport</keyword>
<accession>A0A3B0URJ0</accession>
<comment type="subcellular location">
    <subcellularLocation>
        <location evidence="1">Cell membrane</location>
        <topology evidence="1">Multi-pass membrane protein</topology>
    </subcellularLocation>
</comment>
<evidence type="ECO:0000256" key="3">
    <source>
        <dbReference type="ARBA" id="ARBA00022475"/>
    </source>
</evidence>
<feature type="transmembrane region" description="Helical" evidence="8">
    <location>
        <begin position="399"/>
        <end position="417"/>
    </location>
</feature>
<proteinExistence type="predicted"/>
<evidence type="ECO:0000313" key="9">
    <source>
        <dbReference type="EMBL" id="VAW27239.1"/>
    </source>
</evidence>
<sequence length="583" mass="65594">MYNLKLILKWLSKVSFLLSFIALIGIIIDYGVFQSETFEQKLFWLYLTTIGVAFITTIFRFFQQKNNQKTQPLTFDVFFSLILLALLIHHLKLFNIDLLNDKIWLQLGTFIVFIREISLIDFNLIKEKLNPAQLFVLSFFTLILIGAILLMLPKSTYNGISFVDALFTSTSAVCVTGLIVVDTGTYFTHFGQIILIVLMQLGGLGIMTFASFFSYFFKGVSSYKNQLMLSDMTNSEKIAEVFSIIKKIVLVTFSIEAIGAILIFRSLNSSLIPDLNNRIFFSIFHTVSGFCNAGFSTLTNNLYEVGYRFNYPLHIVIAFLIIFGGIGFPIIFNFFKYLRHLIIKRIKLFKNHKSAVYIPWVININTKLVVITSTLLIIFGMLLFYVLESNHSLANQNEFGKMVGAFFGAVTPRTAGFNTINMNSLQAPTILLIIFLMWVGASPASTGGGIKTSTFAIATLNIFSIARRKNKTEIFHREIAAISIKRAFAVISLSLVVIGLAVFFIAVFDGDKNMMAIIFECFSAFSTVGLSLGITSSLTDVSKIILVLTMFIGRVGMLTLLISFLKKVTHTKYRHPTEEILIN</sequence>
<name>A0A3B0URJ0_9ZZZZ</name>
<feature type="transmembrane region" description="Helical" evidence="8">
    <location>
        <begin position="103"/>
        <end position="122"/>
    </location>
</feature>
<evidence type="ECO:0000256" key="8">
    <source>
        <dbReference type="SAM" id="Phobius"/>
    </source>
</evidence>
<feature type="transmembrane region" description="Helical" evidence="8">
    <location>
        <begin position="248"/>
        <end position="267"/>
    </location>
</feature>
<evidence type="ECO:0000256" key="6">
    <source>
        <dbReference type="ARBA" id="ARBA00023065"/>
    </source>
</evidence>
<dbReference type="GO" id="GO:0008324">
    <property type="term" value="F:monoatomic cation transmembrane transporter activity"/>
    <property type="evidence" value="ECO:0007669"/>
    <property type="project" value="InterPro"/>
</dbReference>
<evidence type="ECO:0000256" key="4">
    <source>
        <dbReference type="ARBA" id="ARBA00022692"/>
    </source>
</evidence>
<keyword evidence="4 8" id="KW-0812">Transmembrane</keyword>
<feature type="transmembrane region" description="Helical" evidence="8">
    <location>
        <begin position="424"/>
        <end position="441"/>
    </location>
</feature>
<feature type="transmembrane region" description="Helical" evidence="8">
    <location>
        <begin position="73"/>
        <end position="91"/>
    </location>
</feature>
<dbReference type="InterPro" id="IPR003445">
    <property type="entry name" value="Cat_transpt"/>
</dbReference>
<feature type="transmembrane region" description="Helical" evidence="8">
    <location>
        <begin position="193"/>
        <end position="217"/>
    </location>
</feature>
<evidence type="ECO:0000256" key="2">
    <source>
        <dbReference type="ARBA" id="ARBA00022448"/>
    </source>
</evidence>
<reference evidence="9" key="1">
    <citation type="submission" date="2018-06" db="EMBL/GenBank/DDBJ databases">
        <authorList>
            <person name="Zhirakovskaya E."/>
        </authorList>
    </citation>
    <scope>NUCLEOTIDE SEQUENCE</scope>
</reference>
<dbReference type="PANTHER" id="PTHR32024:SF1">
    <property type="entry name" value="KTR SYSTEM POTASSIUM UPTAKE PROTEIN B"/>
    <property type="match status" value="1"/>
</dbReference>
<feature type="transmembrane region" description="Helical" evidence="8">
    <location>
        <begin position="544"/>
        <end position="565"/>
    </location>
</feature>
<feature type="transmembrane region" description="Helical" evidence="8">
    <location>
        <begin position="356"/>
        <end position="387"/>
    </location>
</feature>
<dbReference type="GO" id="GO:0005886">
    <property type="term" value="C:plasma membrane"/>
    <property type="evidence" value="ECO:0007669"/>
    <property type="project" value="UniProtKB-SubCell"/>
</dbReference>
<evidence type="ECO:0000256" key="7">
    <source>
        <dbReference type="ARBA" id="ARBA00023136"/>
    </source>
</evidence>
<feature type="transmembrane region" description="Helical" evidence="8">
    <location>
        <begin position="134"/>
        <end position="153"/>
    </location>
</feature>
<evidence type="ECO:0000256" key="1">
    <source>
        <dbReference type="ARBA" id="ARBA00004651"/>
    </source>
</evidence>
<feature type="transmembrane region" description="Helical" evidence="8">
    <location>
        <begin position="43"/>
        <end position="61"/>
    </location>
</feature>
<feature type="transmembrane region" description="Helical" evidence="8">
    <location>
        <begin position="514"/>
        <end position="532"/>
    </location>
</feature>
<feature type="transmembrane region" description="Helical" evidence="8">
    <location>
        <begin position="12"/>
        <end position="31"/>
    </location>
</feature>
<evidence type="ECO:0000256" key="5">
    <source>
        <dbReference type="ARBA" id="ARBA00022989"/>
    </source>
</evidence>
<keyword evidence="3" id="KW-1003">Cell membrane</keyword>
<dbReference type="EMBL" id="UOER01000698">
    <property type="protein sequence ID" value="VAW27239.1"/>
    <property type="molecule type" value="Genomic_DNA"/>
</dbReference>
<dbReference type="PANTHER" id="PTHR32024">
    <property type="entry name" value="TRK SYSTEM POTASSIUM UPTAKE PROTEIN TRKG-RELATED"/>
    <property type="match status" value="1"/>
</dbReference>
<feature type="transmembrane region" description="Helical" evidence="8">
    <location>
        <begin position="279"/>
        <end position="299"/>
    </location>
</feature>
<gene>
    <name evidence="9" type="ORF">MNBD_BACTEROID04-584</name>
</gene>
<dbReference type="GO" id="GO:0030001">
    <property type="term" value="P:metal ion transport"/>
    <property type="evidence" value="ECO:0007669"/>
    <property type="project" value="UniProtKB-ARBA"/>
</dbReference>
<feature type="transmembrane region" description="Helical" evidence="8">
    <location>
        <begin position="487"/>
        <end position="508"/>
    </location>
</feature>
<keyword evidence="5 8" id="KW-1133">Transmembrane helix</keyword>